<dbReference type="SUPFAM" id="SSF116726">
    <property type="entry name" value="TrkA C-terminal domain-like"/>
    <property type="match status" value="2"/>
</dbReference>
<organism evidence="9 10">
    <name type="scientific">Hasllibacter halocynthiae</name>
    <dbReference type="NCBI Taxonomy" id="595589"/>
    <lineage>
        <taxon>Bacteria</taxon>
        <taxon>Pseudomonadati</taxon>
        <taxon>Pseudomonadota</taxon>
        <taxon>Alphaproteobacteria</taxon>
        <taxon>Rhodobacterales</taxon>
        <taxon>Roseobacteraceae</taxon>
        <taxon>Hasllibacter</taxon>
    </lineage>
</organism>
<dbReference type="RefSeq" id="WP_106159055.1">
    <property type="nucleotide sequence ID" value="NZ_PVTT01000001.1"/>
</dbReference>
<dbReference type="Gene3D" id="3.30.70.1450">
    <property type="entry name" value="Regulator of K+ conductance, C-terminal domain"/>
    <property type="match status" value="2"/>
</dbReference>
<dbReference type="Pfam" id="PF02080">
    <property type="entry name" value="TrkA_C"/>
    <property type="match status" value="2"/>
</dbReference>
<dbReference type="Proteomes" id="UP000238801">
    <property type="component" value="Unassembled WGS sequence"/>
</dbReference>
<reference evidence="9 10" key="1">
    <citation type="submission" date="2018-03" db="EMBL/GenBank/DDBJ databases">
        <title>Genomic Encyclopedia of Archaeal and Bacterial Type Strains, Phase II (KMG-II): from individual species to whole genera.</title>
        <authorList>
            <person name="Goeker M."/>
        </authorList>
    </citation>
    <scope>NUCLEOTIDE SEQUENCE [LARGE SCALE GENOMIC DNA]</scope>
    <source>
        <strain evidence="9 10">DSM 29318</strain>
    </source>
</reference>
<dbReference type="GO" id="GO:0006813">
    <property type="term" value="P:potassium ion transport"/>
    <property type="evidence" value="ECO:0007669"/>
    <property type="project" value="InterPro"/>
</dbReference>
<feature type="transmembrane region" description="Helical" evidence="7">
    <location>
        <begin position="482"/>
        <end position="503"/>
    </location>
</feature>
<feature type="transmembrane region" description="Helical" evidence="7">
    <location>
        <begin position="12"/>
        <end position="28"/>
    </location>
</feature>
<dbReference type="Pfam" id="PF03600">
    <property type="entry name" value="CitMHS"/>
    <property type="match status" value="1"/>
</dbReference>
<feature type="domain" description="RCK C-terminal" evidence="8">
    <location>
        <begin position="215"/>
        <end position="299"/>
    </location>
</feature>
<dbReference type="InterPro" id="IPR036721">
    <property type="entry name" value="RCK_C_sf"/>
</dbReference>
<feature type="transmembrane region" description="Helical" evidence="7">
    <location>
        <begin position="403"/>
        <end position="432"/>
    </location>
</feature>
<evidence type="ECO:0000313" key="9">
    <source>
        <dbReference type="EMBL" id="PRY94564.1"/>
    </source>
</evidence>
<keyword evidence="10" id="KW-1185">Reference proteome</keyword>
<evidence type="ECO:0000259" key="8">
    <source>
        <dbReference type="PROSITE" id="PS51202"/>
    </source>
</evidence>
<keyword evidence="2" id="KW-0813">Transport</keyword>
<dbReference type="OrthoDB" id="9809303at2"/>
<name>A0A2T0X6R5_9RHOB</name>
<feature type="transmembrane region" description="Helical" evidence="7">
    <location>
        <begin position="509"/>
        <end position="526"/>
    </location>
</feature>
<evidence type="ECO:0000256" key="4">
    <source>
        <dbReference type="ARBA" id="ARBA00022737"/>
    </source>
</evidence>
<feature type="transmembrane region" description="Helical" evidence="7">
    <location>
        <begin position="571"/>
        <end position="591"/>
    </location>
</feature>
<feature type="transmembrane region" description="Helical" evidence="7">
    <location>
        <begin position="98"/>
        <end position="115"/>
    </location>
</feature>
<dbReference type="InterPro" id="IPR004680">
    <property type="entry name" value="Cit_transptr-like_dom"/>
</dbReference>
<feature type="transmembrane region" description="Helical" evidence="7">
    <location>
        <begin position="64"/>
        <end position="86"/>
    </location>
</feature>
<evidence type="ECO:0000256" key="6">
    <source>
        <dbReference type="ARBA" id="ARBA00023136"/>
    </source>
</evidence>
<feature type="transmembrane region" description="Helical" evidence="7">
    <location>
        <begin position="35"/>
        <end position="52"/>
    </location>
</feature>
<feature type="domain" description="RCK C-terminal" evidence="8">
    <location>
        <begin position="300"/>
        <end position="385"/>
    </location>
</feature>
<dbReference type="InterPro" id="IPR051679">
    <property type="entry name" value="DASS-Related_Transporters"/>
</dbReference>
<feature type="transmembrane region" description="Helical" evidence="7">
    <location>
        <begin position="452"/>
        <end position="475"/>
    </location>
</feature>
<keyword evidence="4" id="KW-0677">Repeat</keyword>
<evidence type="ECO:0000256" key="2">
    <source>
        <dbReference type="ARBA" id="ARBA00022448"/>
    </source>
</evidence>
<comment type="caution">
    <text evidence="9">The sequence shown here is derived from an EMBL/GenBank/DDBJ whole genome shotgun (WGS) entry which is preliminary data.</text>
</comment>
<dbReference type="EMBL" id="PVTT01000001">
    <property type="protein sequence ID" value="PRY94564.1"/>
    <property type="molecule type" value="Genomic_DNA"/>
</dbReference>
<sequence>MIAEWLGPDGAAILALLTVAAMFVLFLREAYATEVVALGGAAFLLATGLLPYEDALAVLSNPAPWTIGAMFVVMGALVRTGALDWFTALADRRAQNRPGIAVVGLLAFVMLASAITNNTPVVVVMIPVMIQLAGTLGTLPSKLLIPLSYAAIMGGTLTLLGTSTNLLVAGVARAEGMEPFTIFEITPIGLVVCLWGALYLGLVAPRLLPERESMSSLMSDRSRMKFFTEVAIPEGSELIGQNVKDADLFSREGVRVIDVVRGDASLRRDLKEVVLQEGDRVVLRTRMAEVLSLQENRDLRAVDRIGEAQETITVEVLVTPGARVVGRRLGQLRLRRRYGVYPLAVHRRNQNLGQKLDDMELRVGDTLLIEGCAGDIQRMTEDMGIVDVAQPSDRAFRRGRWPIAVGALLGIVVLAGLGVVPIFLAAVLAVAVVLLTRCIEPDEAFGHVEGRLLVLIFSMLAVGAGLQATGAVALIANAVAPLLEGLPPFVLVWAIYLLTSVLTEMVSNNAVAVVVTPVAIGLGTALGVDPRALVVAVMIAASASFATPIGYQTNTLVFGPGGYRFGDYLKVGVPLNLTMGLVVSAVIPLIWPL</sequence>
<evidence type="ECO:0000256" key="5">
    <source>
        <dbReference type="ARBA" id="ARBA00022989"/>
    </source>
</evidence>
<feature type="transmembrane region" description="Helical" evidence="7">
    <location>
        <begin position="147"/>
        <end position="168"/>
    </location>
</feature>
<evidence type="ECO:0000256" key="7">
    <source>
        <dbReference type="SAM" id="Phobius"/>
    </source>
</evidence>
<keyword evidence="5 7" id="KW-1133">Transmembrane helix</keyword>
<keyword evidence="6 7" id="KW-0472">Membrane</keyword>
<evidence type="ECO:0000256" key="3">
    <source>
        <dbReference type="ARBA" id="ARBA00022692"/>
    </source>
</evidence>
<keyword evidence="3 7" id="KW-0812">Transmembrane</keyword>
<dbReference type="InterPro" id="IPR031312">
    <property type="entry name" value="Na/sul_symport_CS"/>
</dbReference>
<proteinExistence type="predicted"/>
<dbReference type="PANTHER" id="PTHR43652">
    <property type="entry name" value="BASIC AMINO ACID ANTIPORTER YFCC-RELATED"/>
    <property type="match status" value="1"/>
</dbReference>
<feature type="transmembrane region" description="Helical" evidence="7">
    <location>
        <begin position="533"/>
        <end position="551"/>
    </location>
</feature>
<dbReference type="InterPro" id="IPR006037">
    <property type="entry name" value="RCK_C"/>
</dbReference>
<evidence type="ECO:0000256" key="1">
    <source>
        <dbReference type="ARBA" id="ARBA00004141"/>
    </source>
</evidence>
<protein>
    <submittedName>
        <fullName evidence="9">Di/tricarboxylate transporter</fullName>
    </submittedName>
</protein>
<dbReference type="GO" id="GO:0005886">
    <property type="term" value="C:plasma membrane"/>
    <property type="evidence" value="ECO:0007669"/>
    <property type="project" value="TreeGrafter"/>
</dbReference>
<gene>
    <name evidence="9" type="ORF">BCF33_0156</name>
</gene>
<feature type="transmembrane region" description="Helical" evidence="7">
    <location>
        <begin position="188"/>
        <end position="208"/>
    </location>
</feature>
<dbReference type="PROSITE" id="PS01271">
    <property type="entry name" value="NA_SULFATE"/>
    <property type="match status" value="1"/>
</dbReference>
<dbReference type="AlphaFoldDB" id="A0A2T0X6R5"/>
<dbReference type="PANTHER" id="PTHR43652:SF2">
    <property type="entry name" value="BASIC AMINO ACID ANTIPORTER YFCC-RELATED"/>
    <property type="match status" value="1"/>
</dbReference>
<dbReference type="GO" id="GO:0008324">
    <property type="term" value="F:monoatomic cation transmembrane transporter activity"/>
    <property type="evidence" value="ECO:0007669"/>
    <property type="project" value="InterPro"/>
</dbReference>
<comment type="subcellular location">
    <subcellularLocation>
        <location evidence="1">Membrane</location>
        <topology evidence="1">Multi-pass membrane protein</topology>
    </subcellularLocation>
</comment>
<evidence type="ECO:0000313" key="10">
    <source>
        <dbReference type="Proteomes" id="UP000238801"/>
    </source>
</evidence>
<dbReference type="PROSITE" id="PS51202">
    <property type="entry name" value="RCK_C"/>
    <property type="match status" value="2"/>
</dbReference>
<accession>A0A2T0X6R5</accession>